<comment type="similarity">
    <text evidence="1">Belongs to the YciI family.</text>
</comment>
<sequence length="120" mass="13312">MPRFLSIIRVDESNSPAEPSAELMERMGVLMEEMTKAGVMLDTGGLGPIDTGRRVRWNGGKATVLDGPFAEAKEVVGGYAMLQTKDIDEAVEWTKRFVQVHEPEWDITCEVRQVFGPGDE</sequence>
<dbReference type="InterPro" id="IPR005545">
    <property type="entry name" value="YCII"/>
</dbReference>
<dbReference type="SUPFAM" id="SSF54909">
    <property type="entry name" value="Dimeric alpha+beta barrel"/>
    <property type="match status" value="1"/>
</dbReference>
<dbReference type="PANTHER" id="PTHR35174:SF1">
    <property type="entry name" value="BLL0086 PROTEIN"/>
    <property type="match status" value="1"/>
</dbReference>
<name>A0A939JGE8_9ACTN</name>
<evidence type="ECO:0000259" key="2">
    <source>
        <dbReference type="Pfam" id="PF03795"/>
    </source>
</evidence>
<proteinExistence type="inferred from homology"/>
<organism evidence="3 4">
    <name type="scientific">Streptomyces beijiangensis</name>
    <dbReference type="NCBI Taxonomy" id="163361"/>
    <lineage>
        <taxon>Bacteria</taxon>
        <taxon>Bacillati</taxon>
        <taxon>Actinomycetota</taxon>
        <taxon>Actinomycetes</taxon>
        <taxon>Kitasatosporales</taxon>
        <taxon>Streptomycetaceae</taxon>
        <taxon>Streptomyces</taxon>
    </lineage>
</organism>
<evidence type="ECO:0000256" key="1">
    <source>
        <dbReference type="ARBA" id="ARBA00007689"/>
    </source>
</evidence>
<dbReference type="InterPro" id="IPR011008">
    <property type="entry name" value="Dimeric_a/b-barrel"/>
</dbReference>
<dbReference type="RefSeq" id="WP_206965648.1">
    <property type="nucleotide sequence ID" value="NZ_BAAAJJ010000002.1"/>
</dbReference>
<dbReference type="AlphaFoldDB" id="A0A939JGE8"/>
<keyword evidence="4" id="KW-1185">Reference proteome</keyword>
<comment type="caution">
    <text evidence="3">The sequence shown here is derived from an EMBL/GenBank/DDBJ whole genome shotgun (WGS) entry which is preliminary data.</text>
</comment>
<gene>
    <name evidence="3" type="ORF">J0695_25445</name>
</gene>
<dbReference type="Gene3D" id="3.30.70.1060">
    <property type="entry name" value="Dimeric alpha+beta barrel"/>
    <property type="match status" value="1"/>
</dbReference>
<evidence type="ECO:0000313" key="3">
    <source>
        <dbReference type="EMBL" id="MBO0515116.1"/>
    </source>
</evidence>
<evidence type="ECO:0000313" key="4">
    <source>
        <dbReference type="Proteomes" id="UP000664167"/>
    </source>
</evidence>
<accession>A0A939JGE8</accession>
<dbReference type="Pfam" id="PF03795">
    <property type="entry name" value="YCII"/>
    <property type="match status" value="1"/>
</dbReference>
<dbReference type="Proteomes" id="UP000664167">
    <property type="component" value="Unassembled WGS sequence"/>
</dbReference>
<feature type="domain" description="YCII-related" evidence="2">
    <location>
        <begin position="14"/>
        <end position="96"/>
    </location>
</feature>
<dbReference type="EMBL" id="JAFLRJ010000258">
    <property type="protein sequence ID" value="MBO0515116.1"/>
    <property type="molecule type" value="Genomic_DNA"/>
</dbReference>
<protein>
    <submittedName>
        <fullName evidence="3">Transcriptional regulator</fullName>
    </submittedName>
</protein>
<reference evidence="3" key="1">
    <citation type="submission" date="2021-03" db="EMBL/GenBank/DDBJ databases">
        <title>Streptomyces poriferae sp. nov., a novel marine sponge-derived Actinobacteria species with anti-MRSA activity.</title>
        <authorList>
            <person name="Sandoval-Powers M."/>
            <person name="Kralova S."/>
            <person name="Nguyen G.-S."/>
            <person name="Fawwal D."/>
            <person name="Degnes K."/>
            <person name="Klinkenberg G."/>
            <person name="Sletta H."/>
            <person name="Wentzel A."/>
            <person name="Liles M.R."/>
        </authorList>
    </citation>
    <scope>NUCLEOTIDE SEQUENCE</scope>
    <source>
        <strain evidence="3">DSM 41794</strain>
    </source>
</reference>
<dbReference type="PANTHER" id="PTHR35174">
    <property type="entry name" value="BLL7171 PROTEIN-RELATED"/>
    <property type="match status" value="1"/>
</dbReference>